<sequence>MLKTINDSEKLSDFLKKFQELDKKIFDFEKLTYDLDSRFPMFRNYTDENIANVYKIYETLKTEILNVAAVILQKNDETLNVNNLTKLYQFFNMVSSADDQQTSKTQKLKMSSKLDKSFQTFWRNRQSRLQSFKVNNKNGMYDDNWLKRMSKMPKFDIPEKFNSFNTGINAIGIDLGTSSCCVAVNRENRIEAVAIDITGERTLPSFVGYDEKDVKCGKVVVGNLGMYSKSTIFDTKRVIGKTYAEVEIDPMWLFNVVEDGESVKLEVQGYMNTILRQTPEEVTSELLNYMKQKAEEFQKKAVDNVVITIPASFTDNQKEATLKAAELAGLIHVHLLPEPVAASITYFIDRSE</sequence>
<dbReference type="InterPro" id="IPR018181">
    <property type="entry name" value="Heat_shock_70_CS"/>
</dbReference>
<dbReference type="PRINTS" id="PR00301">
    <property type="entry name" value="HEATSHOCK70"/>
</dbReference>
<evidence type="ECO:0000313" key="4">
    <source>
        <dbReference type="Proteomes" id="UP000887578"/>
    </source>
</evidence>
<keyword evidence="3" id="KW-0067">ATP-binding</keyword>
<evidence type="ECO:0000313" key="5">
    <source>
        <dbReference type="WBParaSite" id="PDA_v2.g18618.t1"/>
    </source>
</evidence>
<dbReference type="InterPro" id="IPR013126">
    <property type="entry name" value="Hsp_70_fam"/>
</dbReference>
<dbReference type="WBParaSite" id="PDA_v2.g18618.t1">
    <property type="protein sequence ID" value="PDA_v2.g18618.t1"/>
    <property type="gene ID" value="PDA_v2.g18618"/>
</dbReference>
<comment type="similarity">
    <text evidence="1">Belongs to the heat shock protein 70 family.</text>
</comment>
<keyword evidence="4" id="KW-1185">Reference proteome</keyword>
<proteinExistence type="inferred from homology"/>
<dbReference type="Proteomes" id="UP000887578">
    <property type="component" value="Unplaced"/>
</dbReference>
<dbReference type="SUPFAM" id="SSF53067">
    <property type="entry name" value="Actin-like ATPase domain"/>
    <property type="match status" value="1"/>
</dbReference>
<evidence type="ECO:0000256" key="3">
    <source>
        <dbReference type="ARBA" id="ARBA00022840"/>
    </source>
</evidence>
<dbReference type="AlphaFoldDB" id="A0A914PJQ6"/>
<dbReference type="PANTHER" id="PTHR45639:SF34">
    <property type="entry name" value="CHAPERONE PROTEIN DNAK"/>
    <property type="match status" value="1"/>
</dbReference>
<dbReference type="Pfam" id="PF00012">
    <property type="entry name" value="HSP70"/>
    <property type="match status" value="1"/>
</dbReference>
<dbReference type="GO" id="GO:0030968">
    <property type="term" value="P:endoplasmic reticulum unfolded protein response"/>
    <property type="evidence" value="ECO:0007669"/>
    <property type="project" value="TreeGrafter"/>
</dbReference>
<dbReference type="PANTHER" id="PTHR45639">
    <property type="entry name" value="HSC70CB, ISOFORM G-RELATED"/>
    <property type="match status" value="1"/>
</dbReference>
<organism evidence="4 5">
    <name type="scientific">Panagrolaimus davidi</name>
    <dbReference type="NCBI Taxonomy" id="227884"/>
    <lineage>
        <taxon>Eukaryota</taxon>
        <taxon>Metazoa</taxon>
        <taxon>Ecdysozoa</taxon>
        <taxon>Nematoda</taxon>
        <taxon>Chromadorea</taxon>
        <taxon>Rhabditida</taxon>
        <taxon>Tylenchina</taxon>
        <taxon>Panagrolaimomorpha</taxon>
        <taxon>Panagrolaimoidea</taxon>
        <taxon>Panagrolaimidae</taxon>
        <taxon>Panagrolaimus</taxon>
    </lineage>
</organism>
<dbReference type="Gene3D" id="3.30.420.40">
    <property type="match status" value="1"/>
</dbReference>
<dbReference type="GO" id="GO:0140662">
    <property type="term" value="F:ATP-dependent protein folding chaperone"/>
    <property type="evidence" value="ECO:0007669"/>
    <property type="project" value="InterPro"/>
</dbReference>
<dbReference type="GO" id="GO:0005524">
    <property type="term" value="F:ATP binding"/>
    <property type="evidence" value="ECO:0007669"/>
    <property type="project" value="UniProtKB-KW"/>
</dbReference>
<evidence type="ECO:0000256" key="2">
    <source>
        <dbReference type="ARBA" id="ARBA00022741"/>
    </source>
</evidence>
<reference evidence="5" key="1">
    <citation type="submission" date="2022-11" db="UniProtKB">
        <authorList>
            <consortium name="WormBaseParasite"/>
        </authorList>
    </citation>
    <scope>IDENTIFICATION</scope>
</reference>
<evidence type="ECO:0000256" key="1">
    <source>
        <dbReference type="ARBA" id="ARBA00007381"/>
    </source>
</evidence>
<dbReference type="InterPro" id="IPR043129">
    <property type="entry name" value="ATPase_NBD"/>
</dbReference>
<dbReference type="GO" id="GO:0034663">
    <property type="term" value="C:endoplasmic reticulum chaperone complex"/>
    <property type="evidence" value="ECO:0007669"/>
    <property type="project" value="TreeGrafter"/>
</dbReference>
<dbReference type="PROSITE" id="PS00297">
    <property type="entry name" value="HSP70_1"/>
    <property type="match status" value="1"/>
</dbReference>
<name>A0A914PJQ6_9BILA</name>
<accession>A0A914PJQ6</accession>
<protein>
    <submittedName>
        <fullName evidence="5">Heat shock protein 70</fullName>
    </submittedName>
</protein>
<keyword evidence="2" id="KW-0547">Nucleotide-binding</keyword>